<gene>
    <name evidence="2" type="ORF">SAMN05216429_110100</name>
</gene>
<dbReference type="Gene3D" id="3.60.21.10">
    <property type="match status" value="1"/>
</dbReference>
<dbReference type="OrthoDB" id="332939at2"/>
<dbReference type="RefSeq" id="WP_091705822.1">
    <property type="nucleotide sequence ID" value="NZ_BMYN01000006.1"/>
</dbReference>
<evidence type="ECO:0000259" key="1">
    <source>
        <dbReference type="Pfam" id="PF00149"/>
    </source>
</evidence>
<evidence type="ECO:0000313" key="2">
    <source>
        <dbReference type="EMBL" id="SFK10033.1"/>
    </source>
</evidence>
<feature type="domain" description="Calcineurin-like phosphoesterase" evidence="1">
    <location>
        <begin position="1"/>
        <end position="177"/>
    </location>
</feature>
<organism evidence="2 3">
    <name type="scientific">Marinobacter persicus</name>
    <dbReference type="NCBI Taxonomy" id="930118"/>
    <lineage>
        <taxon>Bacteria</taxon>
        <taxon>Pseudomonadati</taxon>
        <taxon>Pseudomonadota</taxon>
        <taxon>Gammaproteobacteria</taxon>
        <taxon>Pseudomonadales</taxon>
        <taxon>Marinobacteraceae</taxon>
        <taxon>Marinobacter</taxon>
    </lineage>
</organism>
<dbReference type="PANTHER" id="PTHR12905">
    <property type="entry name" value="METALLOPHOSPHOESTERASE"/>
    <property type="match status" value="1"/>
</dbReference>
<evidence type="ECO:0000313" key="3">
    <source>
        <dbReference type="Proteomes" id="UP000199445"/>
    </source>
</evidence>
<dbReference type="InterPro" id="IPR004843">
    <property type="entry name" value="Calcineurin-like_PHP"/>
</dbReference>
<dbReference type="GO" id="GO:0016787">
    <property type="term" value="F:hydrolase activity"/>
    <property type="evidence" value="ECO:0007669"/>
    <property type="project" value="InterPro"/>
</dbReference>
<dbReference type="PANTHER" id="PTHR12905:SF0">
    <property type="entry name" value="CALCINEURIN-LIKE PHOSPHOESTERASE DOMAIN-CONTAINING PROTEIN"/>
    <property type="match status" value="1"/>
</dbReference>
<dbReference type="EMBL" id="FOSC01000010">
    <property type="protein sequence ID" value="SFK10033.1"/>
    <property type="molecule type" value="Genomic_DNA"/>
</dbReference>
<reference evidence="2 3" key="1">
    <citation type="submission" date="2016-10" db="EMBL/GenBank/DDBJ databases">
        <authorList>
            <person name="de Groot N.N."/>
        </authorList>
    </citation>
    <scope>NUCLEOTIDE SEQUENCE [LARGE SCALE GENOMIC DNA]</scope>
    <source>
        <strain evidence="2 3">IBRC-M 10445</strain>
    </source>
</reference>
<dbReference type="Pfam" id="PF00149">
    <property type="entry name" value="Metallophos"/>
    <property type="match status" value="1"/>
</dbReference>
<dbReference type="AlphaFoldDB" id="A0A1I3WS55"/>
<dbReference type="InterPro" id="IPR029052">
    <property type="entry name" value="Metallo-depent_PP-like"/>
</dbReference>
<sequence>MRLVCISDTHSRHEKMLPIPDGDALIHAGDLTGSGSIPKGFEAIEWLGSLPHSYKLLIAGNHDFCFEDYGPWMREQCENCGVIYLEDESTVINGVKFHGSPWTPFFRNMSFNAHPDLMAKKMALVPNDTNVLITHGPPLGIFDWIPDLGERVGSFELAKTIDRLPNLKAHIFGHIHEGYGFGVRESDGIKFANASTCTERYKPTNPPIIIDLGVEF</sequence>
<dbReference type="CDD" id="cd07379">
    <property type="entry name" value="MPP_239FB"/>
    <property type="match status" value="1"/>
</dbReference>
<proteinExistence type="predicted"/>
<accession>A0A1I3WS55</accession>
<keyword evidence="3" id="KW-1185">Reference proteome</keyword>
<dbReference type="Proteomes" id="UP000199445">
    <property type="component" value="Unassembled WGS sequence"/>
</dbReference>
<protein>
    <submittedName>
        <fullName evidence="2">Predicted phosphoesterase</fullName>
    </submittedName>
</protein>
<name>A0A1I3WS55_9GAMM</name>
<dbReference type="InterPro" id="IPR051693">
    <property type="entry name" value="UPF0046_metallophosphoest"/>
</dbReference>
<dbReference type="SUPFAM" id="SSF56300">
    <property type="entry name" value="Metallo-dependent phosphatases"/>
    <property type="match status" value="1"/>
</dbReference>